<evidence type="ECO:0000313" key="3">
    <source>
        <dbReference type="Proteomes" id="UP000299084"/>
    </source>
</evidence>
<sequence>MRLPSPGNLLERQGRGWGGQLWLNMGTLLKDFLSSELPLDTSIARPYPPEGQDPAPPTSGQAPSLPTRKPALPSRPSLPIASETLPWDQLGPNPDTMDPIPNCDSNQNSPPKKLKLALGSLGPAARLQESILPASSPPLTPGTGFTSQWIGKSPSVFRTLSLPTSEPA</sequence>
<evidence type="ECO:0000313" key="2">
    <source>
        <dbReference type="EMBL" id="KAB1281194.1"/>
    </source>
</evidence>
<comment type="caution">
    <text evidence="2">The sequence shown here is derived from an EMBL/GenBank/DDBJ whole genome shotgun (WGS) entry which is preliminary data.</text>
</comment>
<dbReference type="EMBL" id="JWIN03000003">
    <property type="protein sequence ID" value="KAB1281194.1"/>
    <property type="molecule type" value="Genomic_DNA"/>
</dbReference>
<keyword evidence="3" id="KW-1185">Reference proteome</keyword>
<feature type="region of interest" description="Disordered" evidence="1">
    <location>
        <begin position="40"/>
        <end position="116"/>
    </location>
</feature>
<feature type="compositionally biased region" description="Pro residues" evidence="1">
    <location>
        <begin position="46"/>
        <end position="57"/>
    </location>
</feature>
<proteinExistence type="predicted"/>
<gene>
    <name evidence="2" type="ORF">Cadr_000004128</name>
</gene>
<dbReference type="AlphaFoldDB" id="A0A5N4ED25"/>
<accession>A0A5N4ED25</accession>
<dbReference type="Proteomes" id="UP000299084">
    <property type="component" value="Unassembled WGS sequence"/>
</dbReference>
<organism evidence="2 3">
    <name type="scientific">Camelus dromedarius</name>
    <name type="common">Dromedary</name>
    <name type="synonym">Arabian camel</name>
    <dbReference type="NCBI Taxonomy" id="9838"/>
    <lineage>
        <taxon>Eukaryota</taxon>
        <taxon>Metazoa</taxon>
        <taxon>Chordata</taxon>
        <taxon>Craniata</taxon>
        <taxon>Vertebrata</taxon>
        <taxon>Euteleostomi</taxon>
        <taxon>Mammalia</taxon>
        <taxon>Eutheria</taxon>
        <taxon>Laurasiatheria</taxon>
        <taxon>Artiodactyla</taxon>
        <taxon>Tylopoda</taxon>
        <taxon>Camelidae</taxon>
        <taxon>Camelus</taxon>
    </lineage>
</organism>
<name>A0A5N4ED25_CAMDR</name>
<evidence type="ECO:0000256" key="1">
    <source>
        <dbReference type="SAM" id="MobiDB-lite"/>
    </source>
</evidence>
<reference evidence="2 3" key="1">
    <citation type="journal article" date="2019" name="Mol. Ecol. Resour.">
        <title>Improving Illumina assemblies with Hi-C and long reads: an example with the North African dromedary.</title>
        <authorList>
            <person name="Elbers J.P."/>
            <person name="Rogers M.F."/>
            <person name="Perelman P.L."/>
            <person name="Proskuryakova A.A."/>
            <person name="Serdyukova N.A."/>
            <person name="Johnson W.E."/>
            <person name="Horin P."/>
            <person name="Corander J."/>
            <person name="Murphy D."/>
            <person name="Burger P.A."/>
        </authorList>
    </citation>
    <scope>NUCLEOTIDE SEQUENCE [LARGE SCALE GENOMIC DNA]</scope>
    <source>
        <strain evidence="2">Drom800</strain>
        <tissue evidence="2">Blood</tissue>
    </source>
</reference>
<protein>
    <submittedName>
        <fullName evidence="2">Uncharacterized protein</fullName>
    </submittedName>
</protein>